<reference evidence="1 2" key="1">
    <citation type="submission" date="2020-08" db="EMBL/GenBank/DDBJ databases">
        <title>Genomic Encyclopedia of Type Strains, Phase IV (KMG-IV): sequencing the most valuable type-strain genomes for metagenomic binning, comparative biology and taxonomic classification.</title>
        <authorList>
            <person name="Goeker M."/>
        </authorList>
    </citation>
    <scope>NUCLEOTIDE SEQUENCE [LARGE SCALE GENOMIC DNA]</scope>
    <source>
        <strain evidence="1 2">DSM 7465</strain>
    </source>
</reference>
<proteinExistence type="predicted"/>
<evidence type="ECO:0000313" key="2">
    <source>
        <dbReference type="Proteomes" id="UP000575068"/>
    </source>
</evidence>
<sequence>MTPMRNLNRDTRRARLLAARTRPVGGINRKGILRGDWDGGNVVRQFRDGAGEARGLAPYSTPPEAEA</sequence>
<dbReference type="AlphaFoldDB" id="A0A840HWM9"/>
<protein>
    <submittedName>
        <fullName evidence="1">Uncharacterized protein</fullName>
    </submittedName>
</protein>
<dbReference type="Proteomes" id="UP000575068">
    <property type="component" value="Unassembled WGS sequence"/>
</dbReference>
<name>A0A840HWM9_9SPHN</name>
<comment type="caution">
    <text evidence="1">The sequence shown here is derived from an EMBL/GenBank/DDBJ whole genome shotgun (WGS) entry which is preliminary data.</text>
</comment>
<organism evidence="1 2">
    <name type="scientific">Rhizorhapis suberifaciens</name>
    <name type="common">corky root of lettuce</name>
    <dbReference type="NCBI Taxonomy" id="13656"/>
    <lineage>
        <taxon>Bacteria</taxon>
        <taxon>Pseudomonadati</taxon>
        <taxon>Pseudomonadota</taxon>
        <taxon>Alphaproteobacteria</taxon>
        <taxon>Sphingomonadales</taxon>
        <taxon>Sphingomonadaceae</taxon>
        <taxon>Rhizorhapis</taxon>
    </lineage>
</organism>
<keyword evidence="2" id="KW-1185">Reference proteome</keyword>
<evidence type="ECO:0000313" key="1">
    <source>
        <dbReference type="EMBL" id="MBB4642752.1"/>
    </source>
</evidence>
<gene>
    <name evidence="1" type="ORF">HNQ99_003088</name>
</gene>
<dbReference type="EMBL" id="JACHOV010000014">
    <property type="protein sequence ID" value="MBB4642752.1"/>
    <property type="molecule type" value="Genomic_DNA"/>
</dbReference>
<accession>A0A840HWM9</accession>